<keyword evidence="7" id="KW-1185">Reference proteome</keyword>
<comment type="similarity">
    <text evidence="1">Belongs to the FAD-binding monooxygenase family.</text>
</comment>
<evidence type="ECO:0000256" key="2">
    <source>
        <dbReference type="ARBA" id="ARBA00022630"/>
    </source>
</evidence>
<evidence type="ECO:0000256" key="4">
    <source>
        <dbReference type="ARBA" id="ARBA00023002"/>
    </source>
</evidence>
<keyword evidence="6" id="KW-0503">Monooxygenase</keyword>
<reference evidence="6 7" key="1">
    <citation type="submission" date="2016-05" db="EMBL/GenBank/DDBJ databases">
        <title>A degradative enzymes factory behind the ericoid mycorrhizal symbiosis.</title>
        <authorList>
            <consortium name="DOE Joint Genome Institute"/>
            <person name="Martino E."/>
            <person name="Morin E."/>
            <person name="Grelet G."/>
            <person name="Kuo A."/>
            <person name="Kohler A."/>
            <person name="Daghino S."/>
            <person name="Barry K."/>
            <person name="Choi C."/>
            <person name="Cichocki N."/>
            <person name="Clum A."/>
            <person name="Copeland A."/>
            <person name="Hainaut M."/>
            <person name="Haridas S."/>
            <person name="Labutti K."/>
            <person name="Lindquist E."/>
            <person name="Lipzen A."/>
            <person name="Khouja H.-R."/>
            <person name="Murat C."/>
            <person name="Ohm R."/>
            <person name="Olson A."/>
            <person name="Spatafora J."/>
            <person name="Veneault-Fourrey C."/>
            <person name="Henrissat B."/>
            <person name="Grigoriev I."/>
            <person name="Martin F."/>
            <person name="Perotto S."/>
        </authorList>
    </citation>
    <scope>NUCLEOTIDE SEQUENCE [LARGE SCALE GENOMIC DNA]</scope>
    <source>
        <strain evidence="6 7">UAMH 7357</strain>
    </source>
</reference>
<gene>
    <name evidence="6" type="ORF">NA56DRAFT_740627</name>
</gene>
<dbReference type="Proteomes" id="UP000235672">
    <property type="component" value="Unassembled WGS sequence"/>
</dbReference>
<name>A0A2J6PEM9_9HELO</name>
<evidence type="ECO:0000313" key="7">
    <source>
        <dbReference type="Proteomes" id="UP000235672"/>
    </source>
</evidence>
<organism evidence="6 7">
    <name type="scientific">Hyaloscypha hepaticicola</name>
    <dbReference type="NCBI Taxonomy" id="2082293"/>
    <lineage>
        <taxon>Eukaryota</taxon>
        <taxon>Fungi</taxon>
        <taxon>Dikarya</taxon>
        <taxon>Ascomycota</taxon>
        <taxon>Pezizomycotina</taxon>
        <taxon>Leotiomycetes</taxon>
        <taxon>Helotiales</taxon>
        <taxon>Hyaloscyphaceae</taxon>
        <taxon>Hyaloscypha</taxon>
    </lineage>
</organism>
<feature type="region of interest" description="Disordered" evidence="5">
    <location>
        <begin position="560"/>
        <end position="581"/>
    </location>
</feature>
<evidence type="ECO:0000256" key="5">
    <source>
        <dbReference type="SAM" id="MobiDB-lite"/>
    </source>
</evidence>
<dbReference type="STRING" id="1745343.A0A2J6PEM9"/>
<proteinExistence type="inferred from homology"/>
<dbReference type="InterPro" id="IPR020946">
    <property type="entry name" value="Flavin_mOase-like"/>
</dbReference>
<dbReference type="InterPro" id="IPR051209">
    <property type="entry name" value="FAD-bind_Monooxygenase_sf"/>
</dbReference>
<dbReference type="GO" id="GO:0050660">
    <property type="term" value="F:flavin adenine dinucleotide binding"/>
    <property type="evidence" value="ECO:0007669"/>
    <property type="project" value="InterPro"/>
</dbReference>
<dbReference type="InterPro" id="IPR036188">
    <property type="entry name" value="FAD/NAD-bd_sf"/>
</dbReference>
<dbReference type="GO" id="GO:0050661">
    <property type="term" value="F:NADP binding"/>
    <property type="evidence" value="ECO:0007669"/>
    <property type="project" value="InterPro"/>
</dbReference>
<sequence length="581" mass="66560">MTSHYPPTSFYDALETNYQIPKLTLDVPSNRKVRVINIGTGLNSINNAYHIQKHCSNFELVMYERNASLGGTWLVNRYPMAACDVPSHVYQYSWAPNPDWPRQFSYASEITSYLEKVSEVFDLKKYMRFNTDVYGAEWMELEGQWKIKYHESDQDGSVREFEDFADILLNNCGIQNDWKWPAIEGLDVFEGKLLHTAKWDPEYQAEQWKGQSVAVVGAGASSVQTVPGMQPYVKHMDVFVRTGVWFVGLGAESGSNAEYTPADQKRFRDAKELVSHGKQIERRLNELFPAFYKGSEAQDKFQKIFRDRMAKLIKDESLLKGFTPAFQLGCRRVTPGDPYIEAIQRENMDVHFTSVARLTKNGVMGADGIERKVDAVVCATGFDVAYKPRFPIIGRNGVDLRDKWAVHPDSYMGISCPGFPNYFFSSGPYWPVANGSLIGASNACAMYACQVIRKLQRQPNIKSLCPSEEMTRRFAEHCQEWYKHMVWSGYCPSWYKNPKTGRVQSIWPGITLHYARVMATPRWEDFEFSYKKNSTGVQDNPFSYLGMGWVPEMFDPTLDDSPHTGIDKIDPKWAENRRHSP</sequence>
<dbReference type="PANTHER" id="PTHR42877">
    <property type="entry name" value="L-ORNITHINE N(5)-MONOOXYGENASE-RELATED"/>
    <property type="match status" value="1"/>
</dbReference>
<protein>
    <submittedName>
        <fullName evidence="6">Putative monooxygenase</fullName>
    </submittedName>
</protein>
<dbReference type="OrthoDB" id="74360at2759"/>
<evidence type="ECO:0000313" key="6">
    <source>
        <dbReference type="EMBL" id="PMD12490.1"/>
    </source>
</evidence>
<keyword evidence="3" id="KW-0274">FAD</keyword>
<dbReference type="PANTHER" id="PTHR42877:SF1">
    <property type="entry name" value="FAD-BINDING MONOOXYGENASE STCW"/>
    <property type="match status" value="1"/>
</dbReference>
<dbReference type="SUPFAM" id="SSF51905">
    <property type="entry name" value="FAD/NAD(P)-binding domain"/>
    <property type="match status" value="1"/>
</dbReference>
<accession>A0A2J6PEM9</accession>
<dbReference type="EMBL" id="KZ613549">
    <property type="protein sequence ID" value="PMD12490.1"/>
    <property type="molecule type" value="Genomic_DNA"/>
</dbReference>
<keyword evidence="4" id="KW-0560">Oxidoreductase</keyword>
<evidence type="ECO:0000256" key="1">
    <source>
        <dbReference type="ARBA" id="ARBA00010139"/>
    </source>
</evidence>
<dbReference type="AlphaFoldDB" id="A0A2J6PEM9"/>
<dbReference type="Pfam" id="PF00743">
    <property type="entry name" value="FMO-like"/>
    <property type="match status" value="1"/>
</dbReference>
<dbReference type="GO" id="GO:0004499">
    <property type="term" value="F:N,N-dimethylaniline monooxygenase activity"/>
    <property type="evidence" value="ECO:0007669"/>
    <property type="project" value="InterPro"/>
</dbReference>
<keyword evidence="2" id="KW-0285">Flavoprotein</keyword>
<dbReference type="Gene3D" id="3.50.50.60">
    <property type="entry name" value="FAD/NAD(P)-binding domain"/>
    <property type="match status" value="2"/>
</dbReference>
<evidence type="ECO:0000256" key="3">
    <source>
        <dbReference type="ARBA" id="ARBA00022827"/>
    </source>
</evidence>